<dbReference type="EMBL" id="FKBS01000029">
    <property type="protein sequence ID" value="SAI59331.1"/>
    <property type="molecule type" value="Genomic_DNA"/>
</dbReference>
<dbReference type="Proteomes" id="UP000077037">
    <property type="component" value="Unassembled WGS sequence"/>
</dbReference>
<reference evidence="1 2" key="1">
    <citation type="submission" date="2016-03" db="EMBL/GenBank/DDBJ databases">
        <authorList>
            <consortium name="Pathogen Informatics"/>
        </authorList>
    </citation>
    <scope>NUCLEOTIDE SEQUENCE [LARGE SCALE GENOMIC DNA]</scope>
    <source>
        <strain evidence="1 2">NCTC13364</strain>
    </source>
</reference>
<accession>A0A157RMV3</accession>
<sequence>MVPLFSTRRAISATSPCAERIVPALITCAWLSPLNVRSPPFMNCWLSTSCVDAANVPPVLIVPFGPTTTPDGLIR</sequence>
<name>A0A157RMV3_9BORD</name>
<proteinExistence type="predicted"/>
<evidence type="ECO:0000313" key="1">
    <source>
        <dbReference type="EMBL" id="SAI59331.1"/>
    </source>
</evidence>
<dbReference type="AlphaFoldDB" id="A0A157RMV3"/>
<evidence type="ECO:0000313" key="2">
    <source>
        <dbReference type="Proteomes" id="UP000077037"/>
    </source>
</evidence>
<protein>
    <submittedName>
        <fullName evidence="1">Uncharacterized protein</fullName>
    </submittedName>
</protein>
<organism evidence="1 2">
    <name type="scientific">Bordetella ansorpii</name>
    <dbReference type="NCBI Taxonomy" id="288768"/>
    <lineage>
        <taxon>Bacteria</taxon>
        <taxon>Pseudomonadati</taxon>
        <taxon>Pseudomonadota</taxon>
        <taxon>Betaproteobacteria</taxon>
        <taxon>Burkholderiales</taxon>
        <taxon>Alcaligenaceae</taxon>
        <taxon>Bordetella</taxon>
    </lineage>
</organism>
<gene>
    <name evidence="1" type="ORF">SAMEA1982600_05267</name>
</gene>